<proteinExistence type="predicted"/>
<keyword evidence="2" id="KW-1185">Reference proteome</keyword>
<evidence type="ECO:0000313" key="1">
    <source>
        <dbReference type="EMBL" id="AVH86112.1"/>
    </source>
</evidence>
<dbReference type="EMBL" id="MG845683">
    <property type="protein sequence ID" value="AVH86112.1"/>
    <property type="molecule type" value="Genomic_DNA"/>
</dbReference>
<dbReference type="Proteomes" id="UP000240855">
    <property type="component" value="Segment"/>
</dbReference>
<name>A0A2P0ZLJ0_9CAUD</name>
<accession>A0A2P0ZLJ0</accession>
<gene>
    <name evidence="1" type="ORF">phiNV3_p02</name>
</gene>
<evidence type="ECO:0000313" key="2">
    <source>
        <dbReference type="Proteomes" id="UP000240855"/>
    </source>
</evidence>
<protein>
    <submittedName>
        <fullName evidence="1">Uncharacterized protein</fullName>
    </submittedName>
</protein>
<organism evidence="1 2">
    <name type="scientific">Pseudomonas phage phiNV3</name>
    <dbReference type="NCBI Taxonomy" id="2079544"/>
    <lineage>
        <taxon>Viruses</taxon>
        <taxon>Duplodnaviria</taxon>
        <taxon>Heunggongvirae</taxon>
        <taxon>Uroviricota</taxon>
        <taxon>Caudoviricetes</taxon>
        <taxon>Autographivirales</taxon>
        <taxon>Autoscriptoviridae</taxon>
        <taxon>Krylovirinae</taxon>
        <taxon>Kirikabuvirus</taxon>
        <taxon>Kirikabuvirus NV3</taxon>
    </lineage>
</organism>
<sequence>MTTVQTALATIAPAVRIAFTGKADIERAVAVIKVRGEEFDQAVQMVQISVLNHAELHGDITLFEALFNALPKGSRRNALAEHASKYGKITVNLDADPKKRKAKPFLYDRAKTTDLVGAEAEPWFEMSPEKPVDMAFDFQAQLLALLKKADKAANDPLKNFQGRDLLEAARKLVAA</sequence>
<reference evidence="1 2" key="1">
    <citation type="submission" date="2018-01" db="EMBL/GenBank/DDBJ databases">
        <title>Genome of phiNV3, a phiKMVvirus-like phage infecting Pseudomonas agarici.</title>
        <authorList>
            <person name="Storey N.H."/>
        </authorList>
    </citation>
    <scope>NUCLEOTIDE SEQUENCE [LARGE SCALE GENOMIC DNA]</scope>
</reference>